<dbReference type="Pfam" id="PF22945">
    <property type="entry name" value="LEM-3_GIY-YIG"/>
    <property type="match status" value="1"/>
</dbReference>
<name>A0A511DVI7_LENKE</name>
<evidence type="ECO:0000313" key="2">
    <source>
        <dbReference type="EMBL" id="GEL28850.1"/>
    </source>
</evidence>
<keyword evidence="3" id="KW-1185">Reference proteome</keyword>
<reference evidence="2" key="1">
    <citation type="submission" date="2019-07" db="EMBL/GenBank/DDBJ databases">
        <title>Whole genome shotgun sequence of Lactobacillus kefiri NBRC 15888.</title>
        <authorList>
            <person name="Hosoyama A."/>
            <person name="Uohara A."/>
            <person name="Ohji S."/>
            <person name="Ichikawa N."/>
        </authorList>
    </citation>
    <scope>NUCLEOTIDE SEQUENCE [LARGE SCALE GENOMIC DNA]</scope>
    <source>
        <strain evidence="2">NBRC 15888</strain>
    </source>
</reference>
<comment type="caution">
    <text evidence="2">The sequence shown here is derived from an EMBL/GenBank/DDBJ whole genome shotgun (WGS) entry which is preliminary data.</text>
</comment>
<dbReference type="Proteomes" id="UP000321893">
    <property type="component" value="Unassembled WGS sequence"/>
</dbReference>
<feature type="domain" description="GIY-YIG" evidence="1">
    <location>
        <begin position="13"/>
        <end position="105"/>
    </location>
</feature>
<dbReference type="CDD" id="cd10440">
    <property type="entry name" value="GIY-YIG_COG3680"/>
    <property type="match status" value="1"/>
</dbReference>
<evidence type="ECO:0000259" key="1">
    <source>
        <dbReference type="PROSITE" id="PS50164"/>
    </source>
</evidence>
<sequence length="260" mass="29516">MMECFSPETIDHLKYYVYTYADPTNHEIFYIGKGTGNRIFAHEKDAAQDRYESNKIERINQLTQHGQQPELHIIRYGLSETEAFVLEAGLIRTFLYCHPHSYFNSDIDLTNKVAGHDHDQTGTPGELELCFAAPAITCAAISLPHAVAIMIDQPHLMLSAASFKKHQALIKQHVCGDWCMSLYKAQQVQTVIALIKNTNGLIAGIYQVQGMPKVIEAPTPKQPQHQRIRFRLKGMPSDLIGKRLNLNRKVGARLPFKYLW</sequence>
<dbReference type="AlphaFoldDB" id="A0A511DVI7"/>
<dbReference type="InterPro" id="IPR000305">
    <property type="entry name" value="GIY-YIG_endonuc"/>
</dbReference>
<accession>A0A511DVI7</accession>
<dbReference type="PROSITE" id="PS50164">
    <property type="entry name" value="GIY_YIG"/>
    <property type="match status" value="1"/>
</dbReference>
<dbReference type="RefSeq" id="WP_056981632.1">
    <property type="nucleotide sequence ID" value="NZ_BJVK01000024.1"/>
</dbReference>
<organism evidence="2 3">
    <name type="scientific">Lentilactobacillus kefiri</name>
    <name type="common">Lactobacillus kefiri</name>
    <dbReference type="NCBI Taxonomy" id="33962"/>
    <lineage>
        <taxon>Bacteria</taxon>
        <taxon>Bacillati</taxon>
        <taxon>Bacillota</taxon>
        <taxon>Bacilli</taxon>
        <taxon>Lactobacillales</taxon>
        <taxon>Lactobacillaceae</taxon>
        <taxon>Lentilactobacillus</taxon>
    </lineage>
</organism>
<protein>
    <recommendedName>
        <fullName evidence="1">GIY-YIG domain-containing protein</fullName>
    </recommendedName>
</protein>
<evidence type="ECO:0000313" key="3">
    <source>
        <dbReference type="Proteomes" id="UP000321893"/>
    </source>
</evidence>
<gene>
    <name evidence="2" type="ORF">LKE01_16700</name>
</gene>
<dbReference type="EMBL" id="BJVK01000024">
    <property type="protein sequence ID" value="GEL28850.1"/>
    <property type="molecule type" value="Genomic_DNA"/>
</dbReference>
<proteinExistence type="predicted"/>
<dbReference type="OrthoDB" id="67448at2"/>